<gene>
    <name evidence="1" type="ORF">LCGC14_2723280</name>
</gene>
<dbReference type="EMBL" id="LAZR01049115">
    <property type="protein sequence ID" value="KKK90410.1"/>
    <property type="molecule type" value="Genomic_DNA"/>
</dbReference>
<organism evidence="1">
    <name type="scientific">marine sediment metagenome</name>
    <dbReference type="NCBI Taxonomy" id="412755"/>
    <lineage>
        <taxon>unclassified sequences</taxon>
        <taxon>metagenomes</taxon>
        <taxon>ecological metagenomes</taxon>
    </lineage>
</organism>
<sequence>MECGVLMSSMALCPRKSMWGAIERAAEHEDFCKQHRWSAWRWVPFYGIGDAYRFHEQCAREYQRWRRVLDTCTLRLDDRAINEELVARAIREYEAFDRAVDQHAAAPFVDTISTS</sequence>
<name>A0A0F8ZWY6_9ZZZZ</name>
<comment type="caution">
    <text evidence="1">The sequence shown here is derived from an EMBL/GenBank/DDBJ whole genome shotgun (WGS) entry which is preliminary data.</text>
</comment>
<accession>A0A0F8ZWY6</accession>
<reference evidence="1" key="1">
    <citation type="journal article" date="2015" name="Nature">
        <title>Complex archaea that bridge the gap between prokaryotes and eukaryotes.</title>
        <authorList>
            <person name="Spang A."/>
            <person name="Saw J.H."/>
            <person name="Jorgensen S.L."/>
            <person name="Zaremba-Niedzwiedzka K."/>
            <person name="Martijn J."/>
            <person name="Lind A.E."/>
            <person name="van Eijk R."/>
            <person name="Schleper C."/>
            <person name="Guy L."/>
            <person name="Ettema T.J."/>
        </authorList>
    </citation>
    <scope>NUCLEOTIDE SEQUENCE</scope>
</reference>
<dbReference type="AlphaFoldDB" id="A0A0F8ZWY6"/>
<evidence type="ECO:0000313" key="1">
    <source>
        <dbReference type="EMBL" id="KKK90410.1"/>
    </source>
</evidence>
<protein>
    <submittedName>
        <fullName evidence="1">Uncharacterized protein</fullName>
    </submittedName>
</protein>
<proteinExistence type="predicted"/>